<gene>
    <name evidence="6" type="ORF">NESM_000611000</name>
</gene>
<dbReference type="AlphaFoldDB" id="A0AAW0ET82"/>
<dbReference type="GO" id="GO:1990904">
    <property type="term" value="C:ribonucleoprotein complex"/>
    <property type="evidence" value="ECO:0007669"/>
    <property type="project" value="UniProtKB-KW"/>
</dbReference>
<dbReference type="Proteomes" id="UP001430356">
    <property type="component" value="Unassembled WGS sequence"/>
</dbReference>
<evidence type="ECO:0000313" key="6">
    <source>
        <dbReference type="EMBL" id="KAK7196716.1"/>
    </source>
</evidence>
<keyword evidence="7" id="KW-1185">Reference proteome</keyword>
<accession>A0AAW0ET82</accession>
<dbReference type="PROSITE" id="PS52002">
    <property type="entry name" value="SM"/>
    <property type="match status" value="1"/>
</dbReference>
<evidence type="ECO:0000259" key="5">
    <source>
        <dbReference type="PROSITE" id="PS52002"/>
    </source>
</evidence>
<comment type="caution">
    <text evidence="6">The sequence shown here is derived from an EMBL/GenBank/DDBJ whole genome shotgun (WGS) entry which is preliminary data.</text>
</comment>
<keyword evidence="3 6" id="KW-0687">Ribonucleoprotein</keyword>
<evidence type="ECO:0000256" key="2">
    <source>
        <dbReference type="ARBA" id="ARBA00023242"/>
    </source>
</evidence>
<name>A0AAW0ET82_9TRYP</name>
<evidence type="ECO:0000313" key="7">
    <source>
        <dbReference type="Proteomes" id="UP001430356"/>
    </source>
</evidence>
<feature type="region of interest" description="Disordered" evidence="4">
    <location>
        <begin position="103"/>
        <end position="142"/>
    </location>
</feature>
<dbReference type="FunFam" id="2.30.30.100:FF:000058">
    <property type="entry name" value="Small nuclear ribonucleoprotein Sm D3"/>
    <property type="match status" value="1"/>
</dbReference>
<keyword evidence="2" id="KW-0539">Nucleus</keyword>
<dbReference type="Gene3D" id="2.30.30.100">
    <property type="match status" value="1"/>
</dbReference>
<proteinExistence type="predicted"/>
<reference evidence="6 7" key="1">
    <citation type="journal article" date="2021" name="MBio">
        <title>A New Model Trypanosomatid, Novymonas esmeraldas: Genomic Perception of Its 'Candidatus Pandoraea novymonadis' Endosymbiont.</title>
        <authorList>
            <person name="Zakharova A."/>
            <person name="Saura A."/>
            <person name="Butenko A."/>
            <person name="Podesvova L."/>
            <person name="Warmusova S."/>
            <person name="Kostygov A.Y."/>
            <person name="Nenarokova A."/>
            <person name="Lukes J."/>
            <person name="Opperdoes F.R."/>
            <person name="Yurchenko V."/>
        </authorList>
    </citation>
    <scope>NUCLEOTIDE SEQUENCE [LARGE SCALE GENOMIC DNA]</scope>
    <source>
        <strain evidence="6 7">E262AT.01</strain>
    </source>
</reference>
<dbReference type="InterPro" id="IPR001163">
    <property type="entry name" value="Sm_dom_euk/arc"/>
</dbReference>
<dbReference type="InterPro" id="IPR027141">
    <property type="entry name" value="LSm4/Sm_D1/D3"/>
</dbReference>
<evidence type="ECO:0000256" key="1">
    <source>
        <dbReference type="ARBA" id="ARBA00004123"/>
    </source>
</evidence>
<dbReference type="GO" id="GO:0006396">
    <property type="term" value="P:RNA processing"/>
    <property type="evidence" value="ECO:0007669"/>
    <property type="project" value="InterPro"/>
</dbReference>
<dbReference type="Pfam" id="PF01423">
    <property type="entry name" value="LSM"/>
    <property type="match status" value="1"/>
</dbReference>
<dbReference type="EMBL" id="JAECZO010000083">
    <property type="protein sequence ID" value="KAK7196716.1"/>
    <property type="molecule type" value="Genomic_DNA"/>
</dbReference>
<evidence type="ECO:0000256" key="3">
    <source>
        <dbReference type="ARBA" id="ARBA00023274"/>
    </source>
</evidence>
<dbReference type="GO" id="GO:0005634">
    <property type="term" value="C:nucleus"/>
    <property type="evidence" value="ECO:0007669"/>
    <property type="project" value="UniProtKB-SubCell"/>
</dbReference>
<dbReference type="PANTHER" id="PTHR23338">
    <property type="entry name" value="SMALL NUCLEAR RIBONUCLEOPROTEIN SM"/>
    <property type="match status" value="1"/>
</dbReference>
<dbReference type="InterPro" id="IPR047575">
    <property type="entry name" value="Sm"/>
</dbReference>
<dbReference type="GO" id="GO:0003723">
    <property type="term" value="F:RNA binding"/>
    <property type="evidence" value="ECO:0007669"/>
    <property type="project" value="InterPro"/>
</dbReference>
<feature type="domain" description="Sm" evidence="5">
    <location>
        <begin position="11"/>
        <end position="84"/>
    </location>
</feature>
<organism evidence="6 7">
    <name type="scientific">Novymonas esmeraldas</name>
    <dbReference type="NCBI Taxonomy" id="1808958"/>
    <lineage>
        <taxon>Eukaryota</taxon>
        <taxon>Discoba</taxon>
        <taxon>Euglenozoa</taxon>
        <taxon>Kinetoplastea</taxon>
        <taxon>Metakinetoplastina</taxon>
        <taxon>Trypanosomatida</taxon>
        <taxon>Trypanosomatidae</taxon>
        <taxon>Novymonas</taxon>
    </lineage>
</organism>
<sequence length="142" mass="16143">MADSPSVEKDIPLSLVFEAVNARVSVETVEGDLYKGKLAAFDVVRGNIELVDVRHQAKDSSYGFYERVTVRGSRIRLILLPPEMKAAPSLQWKRDAVQQELKKSLKRAPVFRPAKTAPPRPVRAKKAPLRKDKTKQLRRRLR</sequence>
<comment type="subcellular location">
    <subcellularLocation>
        <location evidence="1">Nucleus</location>
    </subcellularLocation>
</comment>
<dbReference type="InterPro" id="IPR010920">
    <property type="entry name" value="LSM_dom_sf"/>
</dbReference>
<dbReference type="SUPFAM" id="SSF50182">
    <property type="entry name" value="Sm-like ribonucleoproteins"/>
    <property type="match status" value="1"/>
</dbReference>
<protein>
    <submittedName>
        <fullName evidence="6">U2 small nuclear ribonucleoprotein 16.5K</fullName>
    </submittedName>
</protein>
<evidence type="ECO:0000256" key="4">
    <source>
        <dbReference type="SAM" id="MobiDB-lite"/>
    </source>
</evidence>